<dbReference type="EMBL" id="CP051151">
    <property type="protein sequence ID" value="QLY39768.1"/>
    <property type="molecule type" value="Genomic_DNA"/>
</dbReference>
<dbReference type="InterPro" id="IPR049083">
    <property type="entry name" value="TACO1_YebC_N"/>
</dbReference>
<dbReference type="NCBIfam" id="NF009044">
    <property type="entry name" value="PRK12378.1"/>
    <property type="match status" value="1"/>
</dbReference>
<dbReference type="Gene3D" id="1.10.10.200">
    <property type="match status" value="1"/>
</dbReference>
<proteinExistence type="inferred from homology"/>
<dbReference type="HAMAP" id="MF_00693">
    <property type="entry name" value="Transcrip_reg_TACO1"/>
    <property type="match status" value="1"/>
</dbReference>
<dbReference type="Pfam" id="PF20772">
    <property type="entry name" value="TACO1_YebC_N"/>
    <property type="match status" value="1"/>
</dbReference>
<feature type="domain" description="TACO1/YebC-like N-terminal" evidence="7">
    <location>
        <begin position="6"/>
        <end position="72"/>
    </location>
</feature>
<name>A0A7L6N3G9_9MOLU</name>
<dbReference type="InterPro" id="IPR048300">
    <property type="entry name" value="TACO1_YebC-like_2nd/3rd_dom"/>
</dbReference>
<evidence type="ECO:0000313" key="8">
    <source>
        <dbReference type="EMBL" id="QLY39768.1"/>
    </source>
</evidence>
<reference evidence="8 9" key="1">
    <citation type="submission" date="2020-04" db="EMBL/GenBank/DDBJ databases">
        <authorList>
            <person name="Zheng R.K."/>
            <person name="Sun C.M."/>
        </authorList>
    </citation>
    <scope>NUCLEOTIDE SEQUENCE [LARGE SCALE GENOMIC DNA]</scope>
    <source>
        <strain evidence="9">zrk29</strain>
    </source>
</reference>
<comment type="similarity">
    <text evidence="1 5">Belongs to the TACO1 family.</text>
</comment>
<comment type="subcellular location">
    <subcellularLocation>
        <location evidence="5">Cytoplasm</location>
    </subcellularLocation>
</comment>
<evidence type="ECO:0000256" key="4">
    <source>
        <dbReference type="ARBA" id="ARBA00023163"/>
    </source>
</evidence>
<evidence type="ECO:0000256" key="5">
    <source>
        <dbReference type="HAMAP-Rule" id="MF_00693"/>
    </source>
</evidence>
<evidence type="ECO:0000259" key="7">
    <source>
        <dbReference type="Pfam" id="PF20772"/>
    </source>
</evidence>
<dbReference type="Gene3D" id="3.30.70.980">
    <property type="match status" value="2"/>
</dbReference>
<protein>
    <recommendedName>
        <fullName evidence="5">Probable transcriptional regulatory protein HF295_02380</fullName>
    </recommendedName>
</protein>
<dbReference type="RefSeq" id="WP_312032249.1">
    <property type="nucleotide sequence ID" value="NZ_CP051151.1"/>
</dbReference>
<keyword evidence="9" id="KW-1185">Reference proteome</keyword>
<evidence type="ECO:0000259" key="6">
    <source>
        <dbReference type="Pfam" id="PF01709"/>
    </source>
</evidence>
<keyword evidence="5" id="KW-0963">Cytoplasm</keyword>
<gene>
    <name evidence="8" type="ORF">HF295_02380</name>
</gene>
<dbReference type="Proteomes" id="UP000512167">
    <property type="component" value="Chromosome"/>
</dbReference>
<dbReference type="PANTHER" id="PTHR12532:SF0">
    <property type="entry name" value="TRANSLATIONAL ACTIVATOR OF CYTOCHROME C OXIDASE 1"/>
    <property type="match status" value="1"/>
</dbReference>
<dbReference type="GO" id="GO:0006355">
    <property type="term" value="P:regulation of DNA-templated transcription"/>
    <property type="evidence" value="ECO:0007669"/>
    <property type="project" value="UniProtKB-UniRule"/>
</dbReference>
<keyword evidence="3 5" id="KW-0238">DNA-binding</keyword>
<accession>A0A7L6N3G9</accession>
<dbReference type="InterPro" id="IPR026564">
    <property type="entry name" value="Transcrip_reg_TACO1-like_dom3"/>
</dbReference>
<dbReference type="SUPFAM" id="SSF75625">
    <property type="entry name" value="YebC-like"/>
    <property type="match status" value="1"/>
</dbReference>
<dbReference type="Pfam" id="PF01709">
    <property type="entry name" value="Transcrip_reg"/>
    <property type="match status" value="1"/>
</dbReference>
<dbReference type="KEGG" id="tbk:HF295_02380"/>
<evidence type="ECO:0000313" key="9">
    <source>
        <dbReference type="Proteomes" id="UP000512167"/>
    </source>
</evidence>
<evidence type="ECO:0000256" key="1">
    <source>
        <dbReference type="ARBA" id="ARBA00008724"/>
    </source>
</evidence>
<keyword evidence="4 5" id="KW-0804">Transcription</keyword>
<dbReference type="InterPro" id="IPR029072">
    <property type="entry name" value="YebC-like"/>
</dbReference>
<dbReference type="GO" id="GO:0005829">
    <property type="term" value="C:cytosol"/>
    <property type="evidence" value="ECO:0007669"/>
    <property type="project" value="TreeGrafter"/>
</dbReference>
<keyword evidence="2 5" id="KW-0805">Transcription regulation</keyword>
<sequence>MGRAHEVRKVAMEKTSKQKSKLYSKFGKEIYMAAKTGGPDLDSNLELKRLVERAKQNQVPAHVIEKNIEKSQSVGGEDYFPVRYEGFGPGGSTMIVECISDNVNRTVSEVRNCFTKIGGNMGKQNTVTYQYQYVAYLEFSGLSEDEALEALIMAEVDISDIRVDDDVITILGDQGALDDIKEALQATGKELEFYKDEVLWLPNNTIQLSEDDLERFKKFLALTEDVEDIQDVYHNVEIEE</sequence>
<evidence type="ECO:0000256" key="2">
    <source>
        <dbReference type="ARBA" id="ARBA00023015"/>
    </source>
</evidence>
<organism evidence="8 9">
    <name type="scientific">Hujiaoplasma nucleasis</name>
    <dbReference type="NCBI Taxonomy" id="2725268"/>
    <lineage>
        <taxon>Bacteria</taxon>
        <taxon>Bacillati</taxon>
        <taxon>Mycoplasmatota</taxon>
        <taxon>Mollicutes</taxon>
        <taxon>Candidatus Izemoplasmatales</taxon>
        <taxon>Hujiaoplasmataceae</taxon>
        <taxon>Hujiaoplasma</taxon>
    </lineage>
</organism>
<dbReference type="GO" id="GO:0003677">
    <property type="term" value="F:DNA binding"/>
    <property type="evidence" value="ECO:0007669"/>
    <property type="project" value="UniProtKB-UniRule"/>
</dbReference>
<dbReference type="InterPro" id="IPR017856">
    <property type="entry name" value="Integrase-like_N"/>
</dbReference>
<evidence type="ECO:0000256" key="3">
    <source>
        <dbReference type="ARBA" id="ARBA00023125"/>
    </source>
</evidence>
<feature type="domain" description="TACO1/YebC-like second and third" evidence="6">
    <location>
        <begin position="81"/>
        <end position="236"/>
    </location>
</feature>
<dbReference type="PANTHER" id="PTHR12532">
    <property type="entry name" value="TRANSLATIONAL ACTIVATOR OF CYTOCHROME C OXIDASE 1"/>
    <property type="match status" value="1"/>
</dbReference>
<dbReference type="InterPro" id="IPR002876">
    <property type="entry name" value="Transcrip_reg_TACO1-like"/>
</dbReference>
<dbReference type="AlphaFoldDB" id="A0A7L6N3G9"/>